<evidence type="ECO:0000313" key="6">
    <source>
        <dbReference type="Proteomes" id="UP000195897"/>
    </source>
</evidence>
<dbReference type="AlphaFoldDB" id="A0A1Y4LB83"/>
<dbReference type="PANTHER" id="PTHR34216:SF3">
    <property type="entry name" value="POLY-BETA-1,6-N-ACETYL-D-GLUCOSAMINE N-DEACETYLASE"/>
    <property type="match status" value="1"/>
</dbReference>
<feature type="chain" id="PRO_5012960828" description="NodB homology domain-containing protein" evidence="3">
    <location>
        <begin position="23"/>
        <end position="379"/>
    </location>
</feature>
<dbReference type="SUPFAM" id="SSF88713">
    <property type="entry name" value="Glycoside hydrolase/deacetylase"/>
    <property type="match status" value="1"/>
</dbReference>
<evidence type="ECO:0000256" key="2">
    <source>
        <dbReference type="ARBA" id="ARBA00022729"/>
    </source>
</evidence>
<organism evidence="5 6">
    <name type="scientific">Butyricicoccus pullicaecorum</name>
    <dbReference type="NCBI Taxonomy" id="501571"/>
    <lineage>
        <taxon>Bacteria</taxon>
        <taxon>Bacillati</taxon>
        <taxon>Bacillota</taxon>
        <taxon>Clostridia</taxon>
        <taxon>Eubacteriales</taxon>
        <taxon>Butyricicoccaceae</taxon>
        <taxon>Butyricicoccus</taxon>
    </lineage>
</organism>
<gene>
    <name evidence="5" type="ORF">B5F17_01955</name>
</gene>
<evidence type="ECO:0000313" key="5">
    <source>
        <dbReference type="EMBL" id="OUP53996.1"/>
    </source>
</evidence>
<dbReference type="EMBL" id="NFKK01000002">
    <property type="protein sequence ID" value="OUP53996.1"/>
    <property type="molecule type" value="Genomic_DNA"/>
</dbReference>
<dbReference type="InterPro" id="IPR051398">
    <property type="entry name" value="Polysacch_Deacetylase"/>
</dbReference>
<proteinExistence type="predicted"/>
<dbReference type="InterPro" id="IPR011330">
    <property type="entry name" value="Glyco_hydro/deAcase_b/a-brl"/>
</dbReference>
<dbReference type="GO" id="GO:0016810">
    <property type="term" value="F:hydrolase activity, acting on carbon-nitrogen (but not peptide) bonds"/>
    <property type="evidence" value="ECO:0007669"/>
    <property type="project" value="InterPro"/>
</dbReference>
<evidence type="ECO:0000256" key="3">
    <source>
        <dbReference type="SAM" id="SignalP"/>
    </source>
</evidence>
<evidence type="ECO:0000256" key="1">
    <source>
        <dbReference type="ARBA" id="ARBA00004613"/>
    </source>
</evidence>
<sequence length="379" mass="43138">MRLSRPLALVCAAILTVSSASALTATRSNQNIYVYNQKSDLSSYDVNGNNYVRARDFARVTGCSLVYDPDTSSISLTSGESYDASVESNPVETASKAYARPTLQTVYINGQKTDIQGYSISGYNYFKLRDLGRAFDWSVVYNGAQKRVELNPERPYFEKQGNTIVYMYHAFTEDPNLLAAHPDLYTSPWKLRCDIRDMRALGYELISLEDYYEGKTQANKKYFIITIDDGYMNNYTLAYPVLVEEKAPASIFTIVREMENEQGNYFTAAQAKEMEESGYVKVYSHNIDHIDCTTVSGPEFNRELERAYESLRSVLGAKELFFAYPYGAYNTSTYVNVRDNGFRLQMVQKRKFAADDILVRQNVWYTSNMASLVKKAPKN</sequence>
<dbReference type="GO" id="GO:0005576">
    <property type="term" value="C:extracellular region"/>
    <property type="evidence" value="ECO:0007669"/>
    <property type="project" value="UniProtKB-SubCell"/>
</dbReference>
<comment type="subcellular location">
    <subcellularLocation>
        <location evidence="1">Secreted</location>
    </subcellularLocation>
</comment>
<feature type="domain" description="NodB homology" evidence="4">
    <location>
        <begin position="221"/>
        <end position="379"/>
    </location>
</feature>
<comment type="caution">
    <text evidence="5">The sequence shown here is derived from an EMBL/GenBank/DDBJ whole genome shotgun (WGS) entry which is preliminary data.</text>
</comment>
<keyword evidence="2 3" id="KW-0732">Signal</keyword>
<reference evidence="6" key="1">
    <citation type="submission" date="2017-04" db="EMBL/GenBank/DDBJ databases">
        <title>Function of individual gut microbiota members based on whole genome sequencing of pure cultures obtained from chicken caecum.</title>
        <authorList>
            <person name="Medvecky M."/>
            <person name="Cejkova D."/>
            <person name="Polansky O."/>
            <person name="Karasova D."/>
            <person name="Kubasova T."/>
            <person name="Cizek A."/>
            <person name="Rychlik I."/>
        </authorList>
    </citation>
    <scope>NUCLEOTIDE SEQUENCE [LARGE SCALE GENOMIC DNA]</scope>
    <source>
        <strain evidence="6">An180</strain>
    </source>
</reference>
<dbReference type="PROSITE" id="PS51677">
    <property type="entry name" value="NODB"/>
    <property type="match status" value="1"/>
</dbReference>
<name>A0A1Y4LB83_9FIRM</name>
<dbReference type="Pfam" id="PF01522">
    <property type="entry name" value="Polysacc_deac_1"/>
    <property type="match status" value="1"/>
</dbReference>
<dbReference type="PANTHER" id="PTHR34216">
    <property type="match status" value="1"/>
</dbReference>
<dbReference type="GO" id="GO:0005975">
    <property type="term" value="P:carbohydrate metabolic process"/>
    <property type="evidence" value="ECO:0007669"/>
    <property type="project" value="InterPro"/>
</dbReference>
<dbReference type="Proteomes" id="UP000195897">
    <property type="component" value="Unassembled WGS sequence"/>
</dbReference>
<protein>
    <recommendedName>
        <fullName evidence="4">NodB homology domain-containing protein</fullName>
    </recommendedName>
</protein>
<dbReference type="Gene3D" id="3.20.20.370">
    <property type="entry name" value="Glycoside hydrolase/deacetylase"/>
    <property type="match status" value="1"/>
</dbReference>
<feature type="signal peptide" evidence="3">
    <location>
        <begin position="1"/>
        <end position="22"/>
    </location>
</feature>
<dbReference type="CDD" id="cd10918">
    <property type="entry name" value="CE4_NodB_like_5s_6s"/>
    <property type="match status" value="1"/>
</dbReference>
<dbReference type="RefSeq" id="WP_087370223.1">
    <property type="nucleotide sequence ID" value="NZ_NFKK01000002.1"/>
</dbReference>
<accession>A0A1Y4LB83</accession>
<dbReference type="InterPro" id="IPR002509">
    <property type="entry name" value="NODB_dom"/>
</dbReference>
<evidence type="ECO:0000259" key="4">
    <source>
        <dbReference type="PROSITE" id="PS51677"/>
    </source>
</evidence>